<evidence type="ECO:0000313" key="3">
    <source>
        <dbReference type="Proteomes" id="UP001153954"/>
    </source>
</evidence>
<reference evidence="2" key="1">
    <citation type="submission" date="2022-03" db="EMBL/GenBank/DDBJ databases">
        <authorList>
            <person name="Tunstrom K."/>
        </authorList>
    </citation>
    <scope>NUCLEOTIDE SEQUENCE</scope>
</reference>
<evidence type="ECO:0000313" key="2">
    <source>
        <dbReference type="EMBL" id="CAH2097465.1"/>
    </source>
</evidence>
<proteinExistence type="predicted"/>
<evidence type="ECO:0000256" key="1">
    <source>
        <dbReference type="SAM" id="MobiDB-lite"/>
    </source>
</evidence>
<dbReference type="AlphaFoldDB" id="A0AAU9UDS3"/>
<gene>
    <name evidence="2" type="ORF">EEDITHA_LOCUS12690</name>
</gene>
<dbReference type="EMBL" id="CAKOGL010000018">
    <property type="protein sequence ID" value="CAH2097465.1"/>
    <property type="molecule type" value="Genomic_DNA"/>
</dbReference>
<sequence>MEDDSVEGVIMTNKEGIPILTNFNLMGATNYGLSMKRLGDMTQISAKEIDPFDEVLVLRLKTKKIEIMVVPNREFNIIVMQHSRGSSKKSKHEHGNKNNNKS</sequence>
<feature type="compositionally biased region" description="Basic residues" evidence="1">
    <location>
        <begin position="85"/>
        <end position="94"/>
    </location>
</feature>
<organism evidence="2 3">
    <name type="scientific">Euphydryas editha</name>
    <name type="common">Edith's checkerspot</name>
    <dbReference type="NCBI Taxonomy" id="104508"/>
    <lineage>
        <taxon>Eukaryota</taxon>
        <taxon>Metazoa</taxon>
        <taxon>Ecdysozoa</taxon>
        <taxon>Arthropoda</taxon>
        <taxon>Hexapoda</taxon>
        <taxon>Insecta</taxon>
        <taxon>Pterygota</taxon>
        <taxon>Neoptera</taxon>
        <taxon>Endopterygota</taxon>
        <taxon>Lepidoptera</taxon>
        <taxon>Glossata</taxon>
        <taxon>Ditrysia</taxon>
        <taxon>Papilionoidea</taxon>
        <taxon>Nymphalidae</taxon>
        <taxon>Nymphalinae</taxon>
        <taxon>Euphydryas</taxon>
    </lineage>
</organism>
<name>A0AAU9UDS3_EUPED</name>
<protein>
    <recommendedName>
        <fullName evidence="4">Roadblock/LAMTOR2 domain-containing protein</fullName>
    </recommendedName>
</protein>
<dbReference type="Gene3D" id="3.30.450.30">
    <property type="entry name" value="Dynein light chain 2a, cytoplasmic"/>
    <property type="match status" value="1"/>
</dbReference>
<keyword evidence="3" id="KW-1185">Reference proteome</keyword>
<dbReference type="Proteomes" id="UP001153954">
    <property type="component" value="Unassembled WGS sequence"/>
</dbReference>
<feature type="region of interest" description="Disordered" evidence="1">
    <location>
        <begin position="81"/>
        <end position="102"/>
    </location>
</feature>
<comment type="caution">
    <text evidence="2">The sequence shown here is derived from an EMBL/GenBank/DDBJ whole genome shotgun (WGS) entry which is preliminary data.</text>
</comment>
<evidence type="ECO:0008006" key="4">
    <source>
        <dbReference type="Google" id="ProtNLM"/>
    </source>
</evidence>
<accession>A0AAU9UDS3</accession>
<dbReference type="PANTHER" id="PTHR10779">
    <property type="entry name" value="DYNEIN LIGHT CHAIN ROADBLOCK"/>
    <property type="match status" value="1"/>
</dbReference>
<dbReference type="SUPFAM" id="SSF103196">
    <property type="entry name" value="Roadblock/LC7 domain"/>
    <property type="match status" value="1"/>
</dbReference>